<keyword evidence="2" id="KW-1185">Reference proteome</keyword>
<organism evidence="1 2">
    <name type="scientific">Sunxiuqinia dokdonensis</name>
    <dbReference type="NCBI Taxonomy" id="1409788"/>
    <lineage>
        <taxon>Bacteria</taxon>
        <taxon>Pseudomonadati</taxon>
        <taxon>Bacteroidota</taxon>
        <taxon>Bacteroidia</taxon>
        <taxon>Marinilabiliales</taxon>
        <taxon>Prolixibacteraceae</taxon>
        <taxon>Sunxiuqinia</taxon>
    </lineage>
</organism>
<name>A0A0L8VAH3_9BACT</name>
<gene>
    <name evidence="1" type="ORF">NC99_18030</name>
</gene>
<sequence length="211" mass="23933">MFFIRFKRVVGGIDFDLWRANVACIFGGHRNIEAAGLVKINGWNHIVLSERFAHGGFNHLPDGRLIFKLDFCFGGVNVDVNIFRIHLEKQKVGRDAVGRQNLFISLHDGLVKKGMPHKTFIDEEKLFAKGFSGMLGLTDVAGYFHQAGVGIHRNQVLRTVFTKQRYNPLTSVVLSQLVNCLLVVNQRKGNIRIGQRDTLHFVDDMLQFSRV</sequence>
<dbReference type="EMBL" id="LGIA01000144">
    <property type="protein sequence ID" value="KOH45353.1"/>
    <property type="molecule type" value="Genomic_DNA"/>
</dbReference>
<accession>A0A0L8VAH3</accession>
<comment type="caution">
    <text evidence="1">The sequence shown here is derived from an EMBL/GenBank/DDBJ whole genome shotgun (WGS) entry which is preliminary data.</text>
</comment>
<reference evidence="2" key="1">
    <citation type="submission" date="2015-07" db="EMBL/GenBank/DDBJ databases">
        <title>Genome sequencing of Sunxiuqinia dokdonensis strain SK.</title>
        <authorList>
            <person name="Ahn S."/>
            <person name="Kim B.-C."/>
        </authorList>
    </citation>
    <scope>NUCLEOTIDE SEQUENCE [LARGE SCALE GENOMIC DNA]</scope>
    <source>
        <strain evidence="2">SK</strain>
    </source>
</reference>
<dbReference type="AlphaFoldDB" id="A0A0L8VAH3"/>
<evidence type="ECO:0000313" key="1">
    <source>
        <dbReference type="EMBL" id="KOH45353.1"/>
    </source>
</evidence>
<evidence type="ECO:0000313" key="2">
    <source>
        <dbReference type="Proteomes" id="UP000036958"/>
    </source>
</evidence>
<dbReference type="Proteomes" id="UP000036958">
    <property type="component" value="Unassembled WGS sequence"/>
</dbReference>
<proteinExistence type="predicted"/>
<protein>
    <submittedName>
        <fullName evidence="1">Uncharacterized protein</fullName>
    </submittedName>
</protein>